<keyword evidence="2" id="KW-1185">Reference proteome</keyword>
<gene>
    <name evidence="1" type="primary">MRL1_2</name>
    <name evidence="1" type="ORF">LTR37_017321</name>
</gene>
<evidence type="ECO:0000313" key="2">
    <source>
        <dbReference type="Proteomes" id="UP001281147"/>
    </source>
</evidence>
<dbReference type="EMBL" id="JAUTXU010000222">
    <property type="protein sequence ID" value="KAK3697672.1"/>
    <property type="molecule type" value="Genomic_DNA"/>
</dbReference>
<accession>A0ACC3MLV4</accession>
<comment type="caution">
    <text evidence="1">The sequence shown here is derived from an EMBL/GenBank/DDBJ whole genome shotgun (WGS) entry which is preliminary data.</text>
</comment>
<sequence>MNLLYWSLGFFLSIPYSVHADSPKEAPEIEPCTVRSPHSGSFFDLNGLHIPDPSTVKSKNARDYSWNATGWDMGYNFTMNFCGGIVERLEDFGGVEGIDKQLWRNVSAYYRQGGKVYSIGQQNMQPVIRGRKMVLNYTDGSPCPELRKRADVADNLTPREIIDGDDDDKENEDEDKDGDKDEDEADRPKSSTRRKTTIISMLCERDPLMPQLTLSFVASPDECTYVFEARTSAACASIQKSTQTLSPSGVFGVILMIAIIVYVVGGCVYSRMVLNQRGWRQLPNYSLWAGIFGFFKDVVIILTSSCARFMPSRRGYSQVNGGIGGMGSSRSGRDSEAENRLIDELNEEWDD</sequence>
<reference evidence="1" key="1">
    <citation type="submission" date="2023-07" db="EMBL/GenBank/DDBJ databases">
        <title>Black Yeasts Isolated from many extreme environments.</title>
        <authorList>
            <person name="Coleine C."/>
            <person name="Stajich J.E."/>
            <person name="Selbmann L."/>
        </authorList>
    </citation>
    <scope>NUCLEOTIDE SEQUENCE</scope>
    <source>
        <strain evidence="1">CCFEE 5714</strain>
    </source>
</reference>
<proteinExistence type="predicted"/>
<evidence type="ECO:0000313" key="1">
    <source>
        <dbReference type="EMBL" id="KAK3697672.1"/>
    </source>
</evidence>
<name>A0ACC3MLV4_9PEZI</name>
<organism evidence="1 2">
    <name type="scientific">Vermiconidia calcicola</name>
    <dbReference type="NCBI Taxonomy" id="1690605"/>
    <lineage>
        <taxon>Eukaryota</taxon>
        <taxon>Fungi</taxon>
        <taxon>Dikarya</taxon>
        <taxon>Ascomycota</taxon>
        <taxon>Pezizomycotina</taxon>
        <taxon>Dothideomycetes</taxon>
        <taxon>Dothideomycetidae</taxon>
        <taxon>Mycosphaerellales</taxon>
        <taxon>Extremaceae</taxon>
        <taxon>Vermiconidia</taxon>
    </lineage>
</organism>
<keyword evidence="1" id="KW-0675">Receptor</keyword>
<dbReference type="Proteomes" id="UP001281147">
    <property type="component" value="Unassembled WGS sequence"/>
</dbReference>
<protein>
    <submittedName>
        <fullName evidence="1">Cation-independent mannose-6-phosphate receptor CI-MPR</fullName>
    </submittedName>
</protein>